<dbReference type="InterPro" id="IPR000916">
    <property type="entry name" value="Bet_v_I/MLP"/>
</dbReference>
<sequence>MEDVSAEEFSFAYGKLEIEVQAKSSAEKLWAAFKDSSNLFPKFFPNHIKSIEVLQGDGYTVGSIRLIKYAQGTPMMTFGKEKLEVADEEKKVISYRVIDGELTRYYKSYTATLQVVPKSSDGEEGCWLKWRVDFDKASEEVHDPILLLEYAARTFNRLDALLLNT</sequence>
<name>A0AAP0FAZ8_9MAGN</name>
<reference evidence="3 4" key="1">
    <citation type="submission" date="2024-01" db="EMBL/GenBank/DDBJ databases">
        <title>Genome assemblies of Stephania.</title>
        <authorList>
            <person name="Yang L."/>
        </authorList>
    </citation>
    <scope>NUCLEOTIDE SEQUENCE [LARGE SCALE GENOMIC DNA]</scope>
    <source>
        <strain evidence="3">YNDBR</strain>
        <tissue evidence="3">Leaf</tissue>
    </source>
</reference>
<comment type="caution">
    <text evidence="3">The sequence shown here is derived from an EMBL/GenBank/DDBJ whole genome shotgun (WGS) entry which is preliminary data.</text>
</comment>
<dbReference type="FunFam" id="3.30.530.20:FF:000007">
    <property type="entry name" value="Major pollen allergen Bet v 1-A"/>
    <property type="match status" value="1"/>
</dbReference>
<organism evidence="3 4">
    <name type="scientific">Stephania yunnanensis</name>
    <dbReference type="NCBI Taxonomy" id="152371"/>
    <lineage>
        <taxon>Eukaryota</taxon>
        <taxon>Viridiplantae</taxon>
        <taxon>Streptophyta</taxon>
        <taxon>Embryophyta</taxon>
        <taxon>Tracheophyta</taxon>
        <taxon>Spermatophyta</taxon>
        <taxon>Magnoliopsida</taxon>
        <taxon>Ranunculales</taxon>
        <taxon>Menispermaceae</taxon>
        <taxon>Menispermoideae</taxon>
        <taxon>Cissampelideae</taxon>
        <taxon>Stephania</taxon>
    </lineage>
</organism>
<dbReference type="AlphaFoldDB" id="A0AAP0FAZ8"/>
<proteinExistence type="inferred from homology"/>
<feature type="domain" description="Bet v I/Major latex protein" evidence="2">
    <location>
        <begin position="11"/>
        <end position="165"/>
    </location>
</feature>
<evidence type="ECO:0000313" key="4">
    <source>
        <dbReference type="Proteomes" id="UP001420932"/>
    </source>
</evidence>
<dbReference type="InterPro" id="IPR023393">
    <property type="entry name" value="START-like_dom_sf"/>
</dbReference>
<dbReference type="InterPro" id="IPR051761">
    <property type="entry name" value="MLP-like_ligand-binding"/>
</dbReference>
<gene>
    <name evidence="3" type="ORF">Syun_024000</name>
</gene>
<dbReference type="Proteomes" id="UP001420932">
    <property type="component" value="Unassembled WGS sequence"/>
</dbReference>
<dbReference type="Pfam" id="PF00407">
    <property type="entry name" value="Bet_v_1"/>
    <property type="match status" value="1"/>
</dbReference>
<dbReference type="PANTHER" id="PTHR31907">
    <property type="entry name" value="MLP-LIKE PROTEIN 423"/>
    <property type="match status" value="1"/>
</dbReference>
<protein>
    <recommendedName>
        <fullName evidence="2">Bet v I/Major latex protein domain-containing protein</fullName>
    </recommendedName>
</protein>
<dbReference type="GO" id="GO:0006952">
    <property type="term" value="P:defense response"/>
    <property type="evidence" value="ECO:0007669"/>
    <property type="project" value="InterPro"/>
</dbReference>
<dbReference type="CDD" id="cd07816">
    <property type="entry name" value="Bet_v1-like"/>
    <property type="match status" value="1"/>
</dbReference>
<dbReference type="SMART" id="SM01037">
    <property type="entry name" value="Bet_v_1"/>
    <property type="match status" value="1"/>
</dbReference>
<dbReference type="SUPFAM" id="SSF55961">
    <property type="entry name" value="Bet v1-like"/>
    <property type="match status" value="1"/>
</dbReference>
<evidence type="ECO:0000259" key="2">
    <source>
        <dbReference type="SMART" id="SM01037"/>
    </source>
</evidence>
<evidence type="ECO:0000313" key="3">
    <source>
        <dbReference type="EMBL" id="KAK9107989.1"/>
    </source>
</evidence>
<keyword evidence="4" id="KW-1185">Reference proteome</keyword>
<comment type="similarity">
    <text evidence="1">Belongs to the BetVI family.</text>
</comment>
<accession>A0AAP0FAZ8</accession>
<evidence type="ECO:0000256" key="1">
    <source>
        <dbReference type="ARBA" id="ARBA00009744"/>
    </source>
</evidence>
<dbReference type="EMBL" id="JBBNAF010000010">
    <property type="protein sequence ID" value="KAK9107989.1"/>
    <property type="molecule type" value="Genomic_DNA"/>
</dbReference>
<dbReference type="Gene3D" id="3.30.530.20">
    <property type="match status" value="1"/>
</dbReference>